<accession>A0A097IEU5</accession>
<dbReference type="SUPFAM" id="SSF53850">
    <property type="entry name" value="Periplasmic binding protein-like II"/>
    <property type="match status" value="1"/>
</dbReference>
<dbReference type="OrthoDB" id="9781705at2"/>
<dbReference type="CDD" id="cd13606">
    <property type="entry name" value="PBP2_ProX_like"/>
    <property type="match status" value="1"/>
</dbReference>
<dbReference type="Gene3D" id="3.40.190.10">
    <property type="entry name" value="Periplasmic binding protein-like II"/>
    <property type="match status" value="1"/>
</dbReference>
<dbReference type="GO" id="GO:0043190">
    <property type="term" value="C:ATP-binding cassette (ABC) transporter complex"/>
    <property type="evidence" value="ECO:0007669"/>
    <property type="project" value="InterPro"/>
</dbReference>
<evidence type="ECO:0000313" key="4">
    <source>
        <dbReference type="Proteomes" id="UP000029914"/>
    </source>
</evidence>
<dbReference type="RefSeq" id="WP_018021839.1">
    <property type="nucleotide sequence ID" value="NZ_AQUX01000004.1"/>
</dbReference>
<sequence length="289" mass="30992">MKRRLAAVALIPALFATACAADSVQNDSSDSSTISIGSQDYYSNEIVAEIYAQALEEAGFEVEREFRIGQREVYLPDVESGTIDLMPEYSGALLQYFDPETDARSADDVYDALVEKTPENLQVLDRAEANDQDAYVVRGDDPANSIADLADREGLVLGANSEITERPFGPDALERVYGVSVAFTPIEDSGGPLTVNALRGGDIDVANIYTGSPALAGEDLKVLDDPEHIFVASHVVPLASAELDPEAAEIINDISAKLSQEDMLSMNSASVNEQQNAATIASRWLADNA</sequence>
<dbReference type="eggNOG" id="COG1732">
    <property type="taxonomic scope" value="Bacteria"/>
</dbReference>
<name>A0A097IEU5_9CORY</name>
<keyword evidence="4" id="KW-1185">Reference proteome</keyword>
<dbReference type="PROSITE" id="PS51257">
    <property type="entry name" value="PROKAR_LIPOPROTEIN"/>
    <property type="match status" value="1"/>
</dbReference>
<dbReference type="KEGG" id="cdo:CDOO_04775"/>
<gene>
    <name evidence="3" type="ORF">CDOO_04775</name>
</gene>
<dbReference type="Proteomes" id="UP000029914">
    <property type="component" value="Chromosome"/>
</dbReference>
<keyword evidence="1" id="KW-0732">Signal</keyword>
<dbReference type="AlphaFoldDB" id="A0A097IEU5"/>
<feature type="chain" id="PRO_5001931026" evidence="1">
    <location>
        <begin position="21"/>
        <end position="289"/>
    </location>
</feature>
<reference evidence="3 4" key="1">
    <citation type="submission" date="2013-09" db="EMBL/GenBank/DDBJ databases">
        <title>Complete genome sequence of Corynebacterium doosanense CAU 212(T) (=DSM 45436(T)), isolated from activated sludge.</title>
        <authorList>
            <person name="Schaffert L."/>
            <person name="Albersmeier A."/>
            <person name="Kalinowski J."/>
            <person name="Ruckert C."/>
        </authorList>
    </citation>
    <scope>NUCLEOTIDE SEQUENCE [LARGE SCALE GENOMIC DNA]</scope>
    <source>
        <strain evidence="3 4">CAU 212</strain>
    </source>
</reference>
<evidence type="ECO:0000313" key="3">
    <source>
        <dbReference type="EMBL" id="AIT60639.1"/>
    </source>
</evidence>
<dbReference type="Pfam" id="PF04069">
    <property type="entry name" value="OpuAC"/>
    <property type="match status" value="1"/>
</dbReference>
<organism evidence="3 4">
    <name type="scientific">Corynebacterium doosanense CAU 212 = DSM 45436</name>
    <dbReference type="NCBI Taxonomy" id="558173"/>
    <lineage>
        <taxon>Bacteria</taxon>
        <taxon>Bacillati</taxon>
        <taxon>Actinomycetota</taxon>
        <taxon>Actinomycetes</taxon>
        <taxon>Mycobacteriales</taxon>
        <taxon>Corynebacteriaceae</taxon>
        <taxon>Corynebacterium</taxon>
    </lineage>
</organism>
<dbReference type="HOGENOM" id="CLU_038355_1_2_11"/>
<protein>
    <submittedName>
        <fullName evidence="3">Glycine/betaine ABC transporter</fullName>
    </submittedName>
</protein>
<dbReference type="STRING" id="558173.CDOO_04775"/>
<feature type="domain" description="ABC-type glycine betaine transport system substrate-binding" evidence="2">
    <location>
        <begin position="33"/>
        <end position="286"/>
    </location>
</feature>
<dbReference type="GO" id="GO:0022857">
    <property type="term" value="F:transmembrane transporter activity"/>
    <property type="evidence" value="ECO:0007669"/>
    <property type="project" value="InterPro"/>
</dbReference>
<dbReference type="Gene3D" id="3.40.190.120">
    <property type="entry name" value="Osmoprotection protein (prox), domain 2"/>
    <property type="match status" value="1"/>
</dbReference>
<evidence type="ECO:0000256" key="1">
    <source>
        <dbReference type="SAM" id="SignalP"/>
    </source>
</evidence>
<feature type="signal peptide" evidence="1">
    <location>
        <begin position="1"/>
        <end position="20"/>
    </location>
</feature>
<dbReference type="EMBL" id="CP006764">
    <property type="protein sequence ID" value="AIT60639.1"/>
    <property type="molecule type" value="Genomic_DNA"/>
</dbReference>
<proteinExistence type="predicted"/>
<dbReference type="InterPro" id="IPR007210">
    <property type="entry name" value="ABC_Gly_betaine_transp_sub-bd"/>
</dbReference>
<evidence type="ECO:0000259" key="2">
    <source>
        <dbReference type="Pfam" id="PF04069"/>
    </source>
</evidence>